<evidence type="ECO:0000313" key="2">
    <source>
        <dbReference type="Proteomes" id="UP001310248"/>
    </source>
</evidence>
<dbReference type="EMBL" id="JAYDYW010000014">
    <property type="protein sequence ID" value="MEE1675563.1"/>
    <property type="molecule type" value="Genomic_DNA"/>
</dbReference>
<dbReference type="RefSeq" id="WP_329776420.1">
    <property type="nucleotide sequence ID" value="NZ_JAYDYW010000014.1"/>
</dbReference>
<gene>
    <name evidence="1" type="ORF">SNR37_000889</name>
</gene>
<proteinExistence type="predicted"/>
<comment type="caution">
    <text evidence="1">The sequence shown here is derived from an EMBL/GenBank/DDBJ whole genome shotgun (WGS) entry which is preliminary data.</text>
</comment>
<dbReference type="Gene3D" id="3.40.190.10">
    <property type="entry name" value="Periplasmic binding protein-like II"/>
    <property type="match status" value="2"/>
</dbReference>
<name>A0ABU7G8D7_9ALTE</name>
<organism evidence="1 2">
    <name type="scientific">Agarivorans aestuarii</name>
    <dbReference type="NCBI Taxonomy" id="1563703"/>
    <lineage>
        <taxon>Bacteria</taxon>
        <taxon>Pseudomonadati</taxon>
        <taxon>Pseudomonadota</taxon>
        <taxon>Gammaproteobacteria</taxon>
        <taxon>Alteromonadales</taxon>
        <taxon>Alteromonadaceae</taxon>
        <taxon>Agarivorans</taxon>
    </lineage>
</organism>
<dbReference type="SUPFAM" id="SSF53850">
    <property type="entry name" value="Periplasmic binding protein-like II"/>
    <property type="match status" value="1"/>
</dbReference>
<protein>
    <submittedName>
        <fullName evidence="1">Transporter substrate-binding domain-containing protein</fullName>
    </submittedName>
</protein>
<dbReference type="Proteomes" id="UP001310248">
    <property type="component" value="Unassembled WGS sequence"/>
</dbReference>
<sequence>MLNLNKFANHKGWGIRQATLIFCFLYCSSVFAEGLYKYAAIEHLFEQKVGIFVLNAVYKKLDLKIEVSALPAKRAQLEASTGMLDGEVMRIWSYGEQNPQLIRVPTPYYSLNTTAFYLSERSLAIATLSDLQRYKLVVVRGVKHTADITANHNHVEQLNSTDKLLSFVHRGRADVALTNKVDGLIASKRLKLNQQLAHSAPLAVFPLYHYIHEREQHLVAKVDEMIQTMLRSGELAQVTEQAEQQVLNSTH</sequence>
<evidence type="ECO:0000313" key="1">
    <source>
        <dbReference type="EMBL" id="MEE1675563.1"/>
    </source>
</evidence>
<reference evidence="2" key="1">
    <citation type="submission" date="2023-07" db="EMBL/GenBank/DDBJ databases">
        <title>Draft genome sequence of Agarivorans aestuarii strain ZMCS4, a CAZymes producing bacteria isolated from the marine brown algae Clodostephus spongiosus.</title>
        <authorList>
            <person name="Lorente B."/>
            <person name="Cabral C."/>
            <person name="Frias J."/>
            <person name="Faria J."/>
            <person name="Toubarro D."/>
        </authorList>
    </citation>
    <scope>NUCLEOTIDE SEQUENCE [LARGE SCALE GENOMIC DNA]</scope>
    <source>
        <strain evidence="2">ZMCS4</strain>
    </source>
</reference>
<keyword evidence="2" id="KW-1185">Reference proteome</keyword>
<accession>A0ABU7G8D7</accession>